<keyword evidence="4 6" id="KW-0472">Membrane</keyword>
<evidence type="ECO:0000256" key="3">
    <source>
        <dbReference type="ARBA" id="ARBA00022989"/>
    </source>
</evidence>
<evidence type="ECO:0000256" key="2">
    <source>
        <dbReference type="ARBA" id="ARBA00022692"/>
    </source>
</evidence>
<feature type="transmembrane region" description="Helical" evidence="6">
    <location>
        <begin position="522"/>
        <end position="543"/>
    </location>
</feature>
<feature type="transmembrane region" description="Helical" evidence="6">
    <location>
        <begin position="563"/>
        <end position="581"/>
    </location>
</feature>
<evidence type="ECO:0000256" key="1">
    <source>
        <dbReference type="ARBA" id="ARBA00004141"/>
    </source>
</evidence>
<sequence length="668" mass="75834">MANLATNSTTLTRPIPEPSRGFDGQPQKPTQRGPYNDWETIGGHRRFYNEQDYFYPARNLSREKIKQRELFDVVFFKYSLSLDPPSPEDRGNSDEEASPSSGDFSSVDDKFFQVSKDQFMECDQFDHIFNPVVKSRRHLGIIDFPQCYDTSEVALLDSMAYRLRLLSDAELDFWVSHKESVLALPGDGYFRTGILFSVPLERLLGLGTPPSSEDRFTLFVSFPYLGNSAIGFRPGFRSESVGLLDFKTLGVRPLDRGDVRSEGERDDIREIVVHQARYMIIDNYTMVTFRSKEDSAKDEVPLYRFQGRICAFHAMIQMISNHTDSESRVMEKLQSSLWKLDQIIADEKCYESEQKRNRTLDVGPELPPDLAREEKQRLKEGYKKAQQKSFSKEQGRGQDLISFNKLLVGLFAVISVAERQIEILQDIRRVFSATYPTSNKAHQTGHPRPQNALYGNAALIPALPECTKDERPDTLDIIDKIVRERKSVIAHIRRLVGNMDIKRKILVDMSTKGTLERQSQTLSIFTVVTTAFLPLSFCTSYFGMNNIKEFNTSPISRRDFWSITGPTCAGIILLTIIIIFWQHQVGKKFTAYGRKIFAPSAGGLNSSKRRMFDLENQVVQIVAPRGHNPMATQPDGNTVRAPEGLIVKICSAIKSASTSIITPQKRKG</sequence>
<dbReference type="InterPro" id="IPR002523">
    <property type="entry name" value="MgTranspt_CorA/ZnTranspt_ZntB"/>
</dbReference>
<organism evidence="7 8">
    <name type="scientific">Tuber aestivum</name>
    <name type="common">summer truffle</name>
    <dbReference type="NCBI Taxonomy" id="59557"/>
    <lineage>
        <taxon>Eukaryota</taxon>
        <taxon>Fungi</taxon>
        <taxon>Dikarya</taxon>
        <taxon>Ascomycota</taxon>
        <taxon>Pezizomycotina</taxon>
        <taxon>Pezizomycetes</taxon>
        <taxon>Pezizales</taxon>
        <taxon>Tuberaceae</taxon>
        <taxon>Tuber</taxon>
    </lineage>
</organism>
<gene>
    <name evidence="7" type="ORF">GSTUAT00003012001</name>
</gene>
<dbReference type="Gene3D" id="1.20.58.340">
    <property type="entry name" value="Magnesium transport protein CorA, transmembrane region"/>
    <property type="match status" value="1"/>
</dbReference>
<evidence type="ECO:0000256" key="6">
    <source>
        <dbReference type="SAM" id="Phobius"/>
    </source>
</evidence>
<comment type="subcellular location">
    <subcellularLocation>
        <location evidence="1">Membrane</location>
        <topology evidence="1">Multi-pass membrane protein</topology>
    </subcellularLocation>
</comment>
<proteinExistence type="predicted"/>
<protein>
    <submittedName>
        <fullName evidence="7">Uncharacterized protein</fullName>
    </submittedName>
</protein>
<dbReference type="EMBL" id="LN890981">
    <property type="protein sequence ID" value="CUS12892.1"/>
    <property type="molecule type" value="Genomic_DNA"/>
</dbReference>
<dbReference type="SUPFAM" id="SSF144083">
    <property type="entry name" value="Magnesium transport protein CorA, transmembrane region"/>
    <property type="match status" value="1"/>
</dbReference>
<evidence type="ECO:0000313" key="8">
    <source>
        <dbReference type="Proteomes" id="UP001412239"/>
    </source>
</evidence>
<feature type="compositionally biased region" description="Polar residues" evidence="5">
    <location>
        <begin position="1"/>
        <end position="12"/>
    </location>
</feature>
<name>A0A292PZ75_9PEZI</name>
<keyword evidence="8" id="KW-1185">Reference proteome</keyword>
<dbReference type="Proteomes" id="UP001412239">
    <property type="component" value="Unassembled WGS sequence"/>
</dbReference>
<evidence type="ECO:0000256" key="4">
    <source>
        <dbReference type="ARBA" id="ARBA00023136"/>
    </source>
</evidence>
<dbReference type="InterPro" id="IPR045863">
    <property type="entry name" value="CorA_TM1_TM2"/>
</dbReference>
<dbReference type="GO" id="GO:0016020">
    <property type="term" value="C:membrane"/>
    <property type="evidence" value="ECO:0007669"/>
    <property type="project" value="UniProtKB-SubCell"/>
</dbReference>
<dbReference type="AlphaFoldDB" id="A0A292PZ75"/>
<feature type="region of interest" description="Disordered" evidence="5">
    <location>
        <begin position="84"/>
        <end position="106"/>
    </location>
</feature>
<dbReference type="GO" id="GO:0046873">
    <property type="term" value="F:metal ion transmembrane transporter activity"/>
    <property type="evidence" value="ECO:0007669"/>
    <property type="project" value="InterPro"/>
</dbReference>
<accession>A0A292PZ75</accession>
<feature type="region of interest" description="Disordered" evidence="5">
    <location>
        <begin position="1"/>
        <end position="41"/>
    </location>
</feature>
<keyword evidence="3 6" id="KW-1133">Transmembrane helix</keyword>
<keyword evidence="2 6" id="KW-0812">Transmembrane</keyword>
<dbReference type="Pfam" id="PF01544">
    <property type="entry name" value="CorA"/>
    <property type="match status" value="1"/>
</dbReference>
<evidence type="ECO:0000313" key="7">
    <source>
        <dbReference type="EMBL" id="CUS12892.1"/>
    </source>
</evidence>
<reference evidence="7" key="1">
    <citation type="submission" date="2015-10" db="EMBL/GenBank/DDBJ databases">
        <authorList>
            <person name="Regsiter A."/>
            <person name="william w."/>
        </authorList>
    </citation>
    <scope>NUCLEOTIDE SEQUENCE</scope>
    <source>
        <strain evidence="7">Montdore</strain>
    </source>
</reference>
<evidence type="ECO:0000256" key="5">
    <source>
        <dbReference type="SAM" id="MobiDB-lite"/>
    </source>
</evidence>